<dbReference type="AlphaFoldDB" id="A0A554LWJ9"/>
<protein>
    <recommendedName>
        <fullName evidence="4">Integral membrane protein</fullName>
    </recommendedName>
</protein>
<keyword evidence="1" id="KW-1133">Transmembrane helix</keyword>
<sequence length="124" mass="13716">MLKSALFSIFTITVFSLGVVLLALFNIDPWRSDILTLAAVYGALFLLISGVLTLIGFYARIKIYNYEVIFVNLAPAVRQGVLIAAIIIALLTLQNLRVLSYWDAGLIVLAAVCLELFFHHTSIK</sequence>
<dbReference type="EMBL" id="VMGL01000008">
    <property type="protein sequence ID" value="TSC97232.1"/>
    <property type="molecule type" value="Genomic_DNA"/>
</dbReference>
<gene>
    <name evidence="2" type="ORF">CEN88_109</name>
</gene>
<keyword evidence="1" id="KW-0812">Transmembrane</keyword>
<feature type="transmembrane region" description="Helical" evidence="1">
    <location>
        <begin position="39"/>
        <end position="58"/>
    </location>
</feature>
<evidence type="ECO:0000313" key="2">
    <source>
        <dbReference type="EMBL" id="TSC97232.1"/>
    </source>
</evidence>
<feature type="transmembrane region" description="Helical" evidence="1">
    <location>
        <begin position="70"/>
        <end position="93"/>
    </location>
</feature>
<comment type="caution">
    <text evidence="2">The sequence shown here is derived from an EMBL/GenBank/DDBJ whole genome shotgun (WGS) entry which is preliminary data.</text>
</comment>
<name>A0A554LWJ9_9BACT</name>
<reference evidence="2 3" key="1">
    <citation type="submission" date="2017-07" db="EMBL/GenBank/DDBJ databases">
        <title>Mechanisms for carbon and nitrogen cycling indicate functional differentiation within the Candidate Phyla Radiation.</title>
        <authorList>
            <person name="Danczak R.E."/>
            <person name="Johnston M.D."/>
            <person name="Kenah C."/>
            <person name="Slattery M."/>
            <person name="Wrighton K.C."/>
            <person name="Wilkins M.J."/>
        </authorList>
    </citation>
    <scope>NUCLEOTIDE SEQUENCE [LARGE SCALE GENOMIC DNA]</scope>
    <source>
        <strain evidence="2">Licking1014_2</strain>
    </source>
</reference>
<accession>A0A554LWJ9</accession>
<organism evidence="2 3">
    <name type="scientific">Candidatus Berkelbacteria bacterium Licking1014_2</name>
    <dbReference type="NCBI Taxonomy" id="2017146"/>
    <lineage>
        <taxon>Bacteria</taxon>
        <taxon>Candidatus Berkelbacteria</taxon>
    </lineage>
</organism>
<evidence type="ECO:0008006" key="4">
    <source>
        <dbReference type="Google" id="ProtNLM"/>
    </source>
</evidence>
<keyword evidence="1" id="KW-0472">Membrane</keyword>
<feature type="transmembrane region" description="Helical" evidence="1">
    <location>
        <begin position="7"/>
        <end position="27"/>
    </location>
</feature>
<dbReference type="Proteomes" id="UP000318711">
    <property type="component" value="Unassembled WGS sequence"/>
</dbReference>
<proteinExistence type="predicted"/>
<evidence type="ECO:0000256" key="1">
    <source>
        <dbReference type="SAM" id="Phobius"/>
    </source>
</evidence>
<evidence type="ECO:0000313" key="3">
    <source>
        <dbReference type="Proteomes" id="UP000318711"/>
    </source>
</evidence>
<feature type="transmembrane region" description="Helical" evidence="1">
    <location>
        <begin position="99"/>
        <end position="118"/>
    </location>
</feature>